<feature type="transmembrane region" description="Helical" evidence="1">
    <location>
        <begin position="142"/>
        <end position="166"/>
    </location>
</feature>
<sequence>MNSLFFVLSLLFAFASQALAFEIAVGDAIFKTSEILAIPESPVKTACSANCTIASQRITECNDDRTCLCRTDVYASVLGCQTCQLHYLIATNTRAPDPRVGSNVLMMGYVANCTEINPQVTVALGAAALPLPANWDGPLVSVLPLGGAIVAVITAGILGGGALFLLSNM</sequence>
<keyword evidence="1" id="KW-1133">Transmembrane helix</keyword>
<organism evidence="3 4">
    <name type="scientific">Candolleomyces eurysporus</name>
    <dbReference type="NCBI Taxonomy" id="2828524"/>
    <lineage>
        <taxon>Eukaryota</taxon>
        <taxon>Fungi</taxon>
        <taxon>Dikarya</taxon>
        <taxon>Basidiomycota</taxon>
        <taxon>Agaricomycotina</taxon>
        <taxon>Agaricomycetes</taxon>
        <taxon>Agaricomycetidae</taxon>
        <taxon>Agaricales</taxon>
        <taxon>Agaricineae</taxon>
        <taxon>Psathyrellaceae</taxon>
        <taxon>Candolleomyces</taxon>
    </lineage>
</organism>
<protein>
    <recommendedName>
        <fullName evidence="5">Extracellular membrane protein CFEM domain-containing protein</fullName>
    </recommendedName>
</protein>
<dbReference type="OrthoDB" id="2953532at2759"/>
<reference evidence="3" key="1">
    <citation type="submission" date="2022-06" db="EMBL/GenBank/DDBJ databases">
        <title>Genome Sequence of Candolleomyces eurysporus.</title>
        <authorList>
            <person name="Buettner E."/>
        </authorList>
    </citation>
    <scope>NUCLEOTIDE SEQUENCE</scope>
    <source>
        <strain evidence="3">VTCC 930004</strain>
    </source>
</reference>
<evidence type="ECO:0000313" key="4">
    <source>
        <dbReference type="Proteomes" id="UP001140091"/>
    </source>
</evidence>
<gene>
    <name evidence="3" type="ORF">H1R20_g16107</name>
</gene>
<feature type="chain" id="PRO_5040894796" description="Extracellular membrane protein CFEM domain-containing protein" evidence="2">
    <location>
        <begin position="21"/>
        <end position="169"/>
    </location>
</feature>
<keyword evidence="1" id="KW-0812">Transmembrane</keyword>
<evidence type="ECO:0000256" key="2">
    <source>
        <dbReference type="SAM" id="SignalP"/>
    </source>
</evidence>
<keyword evidence="2" id="KW-0732">Signal</keyword>
<dbReference type="AlphaFoldDB" id="A0A9W8M6T6"/>
<proteinExistence type="predicted"/>
<evidence type="ECO:0000256" key="1">
    <source>
        <dbReference type="SAM" id="Phobius"/>
    </source>
</evidence>
<dbReference type="EMBL" id="JANBPK010001701">
    <property type="protein sequence ID" value="KAJ2920990.1"/>
    <property type="molecule type" value="Genomic_DNA"/>
</dbReference>
<comment type="caution">
    <text evidence="3">The sequence shown here is derived from an EMBL/GenBank/DDBJ whole genome shotgun (WGS) entry which is preliminary data.</text>
</comment>
<dbReference type="Proteomes" id="UP001140091">
    <property type="component" value="Unassembled WGS sequence"/>
</dbReference>
<feature type="non-terminal residue" evidence="3">
    <location>
        <position position="169"/>
    </location>
</feature>
<evidence type="ECO:0000313" key="3">
    <source>
        <dbReference type="EMBL" id="KAJ2920990.1"/>
    </source>
</evidence>
<accession>A0A9W8M6T6</accession>
<keyword evidence="1" id="KW-0472">Membrane</keyword>
<keyword evidence="4" id="KW-1185">Reference proteome</keyword>
<evidence type="ECO:0008006" key="5">
    <source>
        <dbReference type="Google" id="ProtNLM"/>
    </source>
</evidence>
<name>A0A9W8M6T6_9AGAR</name>
<feature type="signal peptide" evidence="2">
    <location>
        <begin position="1"/>
        <end position="20"/>
    </location>
</feature>